<dbReference type="SUPFAM" id="SSF52096">
    <property type="entry name" value="ClpP/crotonase"/>
    <property type="match status" value="2"/>
</dbReference>
<dbReference type="InterPro" id="IPR029045">
    <property type="entry name" value="ClpP/crotonase-like_dom_sf"/>
</dbReference>
<dbReference type="AlphaFoldDB" id="A0A921IK87"/>
<reference evidence="2" key="1">
    <citation type="journal article" date="2021" name="PeerJ">
        <title>Extensive microbial diversity within the chicken gut microbiome revealed by metagenomics and culture.</title>
        <authorList>
            <person name="Gilroy R."/>
            <person name="Ravi A."/>
            <person name="Getino M."/>
            <person name="Pursley I."/>
            <person name="Horton D.L."/>
            <person name="Alikhan N.F."/>
            <person name="Baker D."/>
            <person name="Gharbi K."/>
            <person name="Hall N."/>
            <person name="Watson M."/>
            <person name="Adriaenssens E.M."/>
            <person name="Foster-Nyarko E."/>
            <person name="Jarju S."/>
            <person name="Secka A."/>
            <person name="Antonio M."/>
            <person name="Oren A."/>
            <person name="Chaudhuri R.R."/>
            <person name="La Ragione R."/>
            <person name="Hildebrand F."/>
            <person name="Pallen M.J."/>
        </authorList>
    </citation>
    <scope>NUCLEOTIDE SEQUENCE</scope>
    <source>
        <strain evidence="2">ChiBcec21-2208</strain>
    </source>
</reference>
<feature type="domain" description="CoA carboxyltransferase C-terminal" evidence="1">
    <location>
        <begin position="201"/>
        <end position="435"/>
    </location>
</feature>
<dbReference type="EMBL" id="DYVE01000160">
    <property type="protein sequence ID" value="HJG28203.1"/>
    <property type="molecule type" value="Genomic_DNA"/>
</dbReference>
<sequence length="440" mass="44061">MAANKPGKAEILAAFFDDGAYSPLYTEGAVSAAYGCANGQSVYVVFENGEPVGVQDIKKNIRVLEMAAETGAPVVTFYNSTGAKLDGGLELLNATAALTAEIARVSGVVPQVAVITGTCAGTNAINAAAADVCIMAEDAELFLNAPFTAEDNVGGAGSAAFAAKAGVAAVTAADAVAAAKQAASIVALLPANNLSGPALFDFDAPSKTINVAKYTAADAVEALADAGSAVELYSGYGKNIVTALATINGGAVGILATEKAAICHKCTAKAARFVRLCDAYSIPVVTVVNSDGFVKSEGDDQAGGIRQAARMAGVYAEATTAKVAVLVGDAVGPVYTVFAACADWRVAVQGCTIAPLAPETAVSVLYKDEIYASDNIANATKAKAAAYAKEVCGAEAATANGAADAVCEAATARGAVAQALDMLASKRAVRLAKKHGNITL</sequence>
<dbReference type="Proteomes" id="UP000782880">
    <property type="component" value="Unassembled WGS sequence"/>
</dbReference>
<dbReference type="GO" id="GO:0004658">
    <property type="term" value="F:propionyl-CoA carboxylase activity"/>
    <property type="evidence" value="ECO:0007669"/>
    <property type="project" value="TreeGrafter"/>
</dbReference>
<dbReference type="InterPro" id="IPR051047">
    <property type="entry name" value="AccD/PCCB"/>
</dbReference>
<dbReference type="PANTHER" id="PTHR43842:SF2">
    <property type="entry name" value="PROPIONYL-COA CARBOXYLASE BETA CHAIN, MITOCHONDRIAL"/>
    <property type="match status" value="1"/>
</dbReference>
<accession>A0A921IK87</accession>
<dbReference type="Pfam" id="PF01039">
    <property type="entry name" value="Carboxyl_trans"/>
    <property type="match status" value="1"/>
</dbReference>
<organism evidence="2 3">
    <name type="scientific">Subdoligranulum variabile</name>
    <dbReference type="NCBI Taxonomy" id="214851"/>
    <lineage>
        <taxon>Bacteria</taxon>
        <taxon>Bacillati</taxon>
        <taxon>Bacillota</taxon>
        <taxon>Clostridia</taxon>
        <taxon>Eubacteriales</taxon>
        <taxon>Oscillospiraceae</taxon>
        <taxon>Subdoligranulum</taxon>
    </lineage>
</organism>
<dbReference type="PROSITE" id="PS50989">
    <property type="entry name" value="COA_CT_CTER"/>
    <property type="match status" value="1"/>
</dbReference>
<gene>
    <name evidence="2" type="ORF">K8V20_06120</name>
</gene>
<evidence type="ECO:0000259" key="1">
    <source>
        <dbReference type="PROSITE" id="PS50989"/>
    </source>
</evidence>
<reference evidence="2" key="2">
    <citation type="submission" date="2021-09" db="EMBL/GenBank/DDBJ databases">
        <authorList>
            <person name="Gilroy R."/>
        </authorList>
    </citation>
    <scope>NUCLEOTIDE SEQUENCE</scope>
    <source>
        <strain evidence="2">ChiBcec21-2208</strain>
    </source>
</reference>
<protein>
    <submittedName>
        <fullName evidence="2">Propionyl-CoA carboxylase</fullName>
    </submittedName>
</protein>
<dbReference type="InterPro" id="IPR034733">
    <property type="entry name" value="AcCoA_carboxyl_beta"/>
</dbReference>
<dbReference type="InterPro" id="IPR011763">
    <property type="entry name" value="COA_CT_C"/>
</dbReference>
<dbReference type="PANTHER" id="PTHR43842">
    <property type="entry name" value="PROPIONYL-COA CARBOXYLASE BETA CHAIN"/>
    <property type="match status" value="1"/>
</dbReference>
<evidence type="ECO:0000313" key="2">
    <source>
        <dbReference type="EMBL" id="HJG28203.1"/>
    </source>
</evidence>
<proteinExistence type="predicted"/>
<dbReference type="Gene3D" id="3.90.226.10">
    <property type="entry name" value="2-enoyl-CoA Hydratase, Chain A, domain 1"/>
    <property type="match status" value="2"/>
</dbReference>
<name>A0A921IK87_9FIRM</name>
<evidence type="ECO:0000313" key="3">
    <source>
        <dbReference type="Proteomes" id="UP000782880"/>
    </source>
</evidence>
<comment type="caution">
    <text evidence="2">The sequence shown here is derived from an EMBL/GenBank/DDBJ whole genome shotgun (WGS) entry which is preliminary data.</text>
</comment>